<dbReference type="AlphaFoldDB" id="A0A7X0VVS9"/>
<dbReference type="Proteomes" id="UP000564644">
    <property type="component" value="Unassembled WGS sequence"/>
</dbReference>
<comment type="caution">
    <text evidence="1">The sequence shown here is derived from an EMBL/GenBank/DDBJ whole genome shotgun (WGS) entry which is preliminary data.</text>
</comment>
<gene>
    <name evidence="1" type="ORF">H7C18_12290</name>
</gene>
<evidence type="ECO:0000313" key="2">
    <source>
        <dbReference type="Proteomes" id="UP000564644"/>
    </source>
</evidence>
<keyword evidence="2" id="KW-1185">Reference proteome</keyword>
<accession>A0A7X0VVS9</accession>
<dbReference type="CDD" id="cd07820">
    <property type="entry name" value="SRPBCC_3"/>
    <property type="match status" value="1"/>
</dbReference>
<dbReference type="InterPro" id="IPR023393">
    <property type="entry name" value="START-like_dom_sf"/>
</dbReference>
<reference evidence="1 2" key="1">
    <citation type="submission" date="2020-08" db="EMBL/GenBank/DDBJ databases">
        <title>Cohnella phylogeny.</title>
        <authorList>
            <person name="Dunlap C."/>
        </authorList>
    </citation>
    <scope>NUCLEOTIDE SEQUENCE [LARGE SCALE GENOMIC DNA]</scope>
    <source>
        <strain evidence="1 2">CBP 2801</strain>
    </source>
</reference>
<dbReference type="Gene3D" id="3.30.530.20">
    <property type="match status" value="1"/>
</dbReference>
<dbReference type="SUPFAM" id="SSF55961">
    <property type="entry name" value="Bet v1-like"/>
    <property type="match status" value="1"/>
</dbReference>
<organism evidence="1 2">
    <name type="scientific">Cohnella zeiphila</name>
    <dbReference type="NCBI Taxonomy" id="2761120"/>
    <lineage>
        <taxon>Bacteria</taxon>
        <taxon>Bacillati</taxon>
        <taxon>Bacillota</taxon>
        <taxon>Bacilli</taxon>
        <taxon>Bacillales</taxon>
        <taxon>Paenibacillaceae</taxon>
        <taxon>Cohnella</taxon>
    </lineage>
</organism>
<evidence type="ECO:0000313" key="1">
    <source>
        <dbReference type="EMBL" id="MBB6731692.1"/>
    </source>
</evidence>
<dbReference type="InterPro" id="IPR019587">
    <property type="entry name" value="Polyketide_cyclase/dehydratase"/>
</dbReference>
<protein>
    <submittedName>
        <fullName evidence="1">SRPBCC family protein</fullName>
    </submittedName>
</protein>
<sequence length="156" mass="18204">MIIVRTEVEIDAPIRVCFDCARDIGLHTRTVWKHTKESAVGGVTDGPIGLGETVTFEATHFLVRQRLTSQITEYREPCWFVDEMRRGAFKSLRHEHEFQEAKERTLMTDTLLFEAPFGVIGTVTERLVLGRYMRKFLEHRNLELKRVIEHGEYRVV</sequence>
<dbReference type="EMBL" id="JACJVO010000013">
    <property type="protein sequence ID" value="MBB6731692.1"/>
    <property type="molecule type" value="Genomic_DNA"/>
</dbReference>
<name>A0A7X0VVS9_9BACL</name>
<dbReference type="RefSeq" id="WP_185129362.1">
    <property type="nucleotide sequence ID" value="NZ_JACJVO010000013.1"/>
</dbReference>
<dbReference type="Pfam" id="PF10604">
    <property type="entry name" value="Polyketide_cyc2"/>
    <property type="match status" value="1"/>
</dbReference>
<proteinExistence type="predicted"/>